<evidence type="ECO:0000256" key="7">
    <source>
        <dbReference type="ARBA" id="ARBA00023136"/>
    </source>
</evidence>
<evidence type="ECO:0000313" key="11">
    <source>
        <dbReference type="Proteomes" id="UP000050417"/>
    </source>
</evidence>
<evidence type="ECO:0000256" key="1">
    <source>
        <dbReference type="ARBA" id="ARBA00004651"/>
    </source>
</evidence>
<dbReference type="InterPro" id="IPR035906">
    <property type="entry name" value="MetI-like_sf"/>
</dbReference>
<dbReference type="Gene3D" id="1.10.3720.10">
    <property type="entry name" value="MetI-like"/>
    <property type="match status" value="1"/>
</dbReference>
<keyword evidence="4 8" id="KW-0812">Transmembrane</keyword>
<dbReference type="NCBIfam" id="TIGR01726">
    <property type="entry name" value="HEQRo_perm_3TM"/>
    <property type="match status" value="1"/>
</dbReference>
<dbReference type="GO" id="GO:0022857">
    <property type="term" value="F:transmembrane transporter activity"/>
    <property type="evidence" value="ECO:0007669"/>
    <property type="project" value="InterPro"/>
</dbReference>
<dbReference type="RefSeq" id="WP_075061120.1">
    <property type="nucleotide sequence ID" value="NZ_LGCL01000003.1"/>
</dbReference>
<keyword evidence="11" id="KW-1185">Reference proteome</keyword>
<dbReference type="SUPFAM" id="SSF161098">
    <property type="entry name" value="MetI-like"/>
    <property type="match status" value="1"/>
</dbReference>
<feature type="domain" description="ABC transmembrane type-1" evidence="9">
    <location>
        <begin position="13"/>
        <end position="200"/>
    </location>
</feature>
<keyword evidence="6 8" id="KW-1133">Transmembrane helix</keyword>
<comment type="caution">
    <text evidence="10">The sequence shown here is derived from an EMBL/GenBank/DDBJ whole genome shotgun (WGS) entry which is preliminary data.</text>
</comment>
<keyword evidence="3" id="KW-1003">Cell membrane</keyword>
<dbReference type="GO" id="GO:0043190">
    <property type="term" value="C:ATP-binding cassette (ABC) transporter complex"/>
    <property type="evidence" value="ECO:0007669"/>
    <property type="project" value="InterPro"/>
</dbReference>
<evidence type="ECO:0000313" key="10">
    <source>
        <dbReference type="EMBL" id="KPL80820.1"/>
    </source>
</evidence>
<evidence type="ECO:0000256" key="4">
    <source>
        <dbReference type="ARBA" id="ARBA00022692"/>
    </source>
</evidence>
<comment type="similarity">
    <text evidence="8">Belongs to the binding-protein-dependent transport system permease family.</text>
</comment>
<evidence type="ECO:0000256" key="5">
    <source>
        <dbReference type="ARBA" id="ARBA00022970"/>
    </source>
</evidence>
<dbReference type="CDD" id="cd06261">
    <property type="entry name" value="TM_PBP2"/>
    <property type="match status" value="1"/>
</dbReference>
<reference evidence="10 11" key="1">
    <citation type="submission" date="2015-07" db="EMBL/GenBank/DDBJ databases">
        <title>Genome sequence of Ornatilinea apprima DSM 23815.</title>
        <authorList>
            <person name="Hemp J."/>
            <person name="Ward L.M."/>
            <person name="Pace L.A."/>
            <person name="Fischer W.W."/>
        </authorList>
    </citation>
    <scope>NUCLEOTIDE SEQUENCE [LARGE SCALE GENOMIC DNA]</scope>
    <source>
        <strain evidence="10 11">P3M-1</strain>
    </source>
</reference>
<dbReference type="EMBL" id="LGCL01000003">
    <property type="protein sequence ID" value="KPL80820.1"/>
    <property type="molecule type" value="Genomic_DNA"/>
</dbReference>
<keyword evidence="2 8" id="KW-0813">Transport</keyword>
<gene>
    <name evidence="10" type="ORF">ADN00_01100</name>
</gene>
<feature type="transmembrane region" description="Helical" evidence="8">
    <location>
        <begin position="176"/>
        <end position="195"/>
    </location>
</feature>
<dbReference type="InterPro" id="IPR010065">
    <property type="entry name" value="AA_ABC_transptr_permease_3TM"/>
</dbReference>
<evidence type="ECO:0000256" key="8">
    <source>
        <dbReference type="RuleBase" id="RU363032"/>
    </source>
</evidence>
<organism evidence="10 11">
    <name type="scientific">Ornatilinea apprima</name>
    <dbReference type="NCBI Taxonomy" id="1134406"/>
    <lineage>
        <taxon>Bacteria</taxon>
        <taxon>Bacillati</taxon>
        <taxon>Chloroflexota</taxon>
        <taxon>Anaerolineae</taxon>
        <taxon>Anaerolineales</taxon>
        <taxon>Anaerolineaceae</taxon>
        <taxon>Ornatilinea</taxon>
    </lineage>
</organism>
<dbReference type="GO" id="GO:0006865">
    <property type="term" value="P:amino acid transport"/>
    <property type="evidence" value="ECO:0007669"/>
    <property type="project" value="UniProtKB-KW"/>
</dbReference>
<dbReference type="PANTHER" id="PTHR30614">
    <property type="entry name" value="MEMBRANE COMPONENT OF AMINO ACID ABC TRANSPORTER"/>
    <property type="match status" value="1"/>
</dbReference>
<accession>A0A0P6XW80</accession>
<evidence type="ECO:0000256" key="2">
    <source>
        <dbReference type="ARBA" id="ARBA00022448"/>
    </source>
</evidence>
<dbReference type="AlphaFoldDB" id="A0A0P6XW80"/>
<dbReference type="Proteomes" id="UP000050417">
    <property type="component" value="Unassembled WGS sequence"/>
</dbReference>
<feature type="transmembrane region" description="Helical" evidence="8">
    <location>
        <begin position="12"/>
        <end position="37"/>
    </location>
</feature>
<keyword evidence="7 8" id="KW-0472">Membrane</keyword>
<name>A0A0P6XW80_9CHLR</name>
<sequence>MVLEIMGYILQGTFITIAVSVVALPMGLLLGMLLALARVYGGKILSSFAAVYSTVMRAVPPIVLLFILYFIIAGSINISPFWAGSIALGIISSSYQLEIMRGAIQSVGSGQMMAARALGMSRVTAIRHIIIPQALRLAIPPWSNEVALVLKDSSLVYAIGVPEILRRAQFVSARTYQPFLAFSVAALIYFLLTFLSNRLLDKVEEKTRIPGF</sequence>
<dbReference type="Pfam" id="PF00528">
    <property type="entry name" value="BPD_transp_1"/>
    <property type="match status" value="1"/>
</dbReference>
<dbReference type="OrthoDB" id="5365894at2"/>
<keyword evidence="5" id="KW-0029">Amino-acid transport</keyword>
<dbReference type="STRING" id="1134406.ADN00_01100"/>
<evidence type="ECO:0000256" key="6">
    <source>
        <dbReference type="ARBA" id="ARBA00022989"/>
    </source>
</evidence>
<dbReference type="PROSITE" id="PS50928">
    <property type="entry name" value="ABC_TM1"/>
    <property type="match status" value="1"/>
</dbReference>
<protein>
    <submittedName>
        <fullName evidence="10">Polar amino acid ABC transporter permease</fullName>
    </submittedName>
</protein>
<evidence type="ECO:0000256" key="3">
    <source>
        <dbReference type="ARBA" id="ARBA00022475"/>
    </source>
</evidence>
<dbReference type="PANTHER" id="PTHR30614:SF0">
    <property type="entry name" value="L-CYSTINE TRANSPORT SYSTEM PERMEASE PROTEIN TCYL"/>
    <property type="match status" value="1"/>
</dbReference>
<dbReference type="InterPro" id="IPR000515">
    <property type="entry name" value="MetI-like"/>
</dbReference>
<comment type="subcellular location">
    <subcellularLocation>
        <location evidence="1 8">Cell membrane</location>
        <topology evidence="1 8">Multi-pass membrane protein</topology>
    </subcellularLocation>
</comment>
<evidence type="ECO:0000259" key="9">
    <source>
        <dbReference type="PROSITE" id="PS50928"/>
    </source>
</evidence>
<dbReference type="InterPro" id="IPR043429">
    <property type="entry name" value="ArtM/GltK/GlnP/TcyL/YhdX-like"/>
</dbReference>
<proteinExistence type="inferred from homology"/>